<dbReference type="PRINTS" id="PR00420">
    <property type="entry name" value="RNGMNOXGNASE"/>
</dbReference>
<evidence type="ECO:0000313" key="7">
    <source>
        <dbReference type="EMBL" id="KAJ5152928.1"/>
    </source>
</evidence>
<dbReference type="SUPFAM" id="SSF51905">
    <property type="entry name" value="FAD/NAD(P)-binding domain"/>
    <property type="match status" value="1"/>
</dbReference>
<dbReference type="PANTHER" id="PTHR46972:SF1">
    <property type="entry name" value="FAD DEPENDENT OXIDOREDUCTASE DOMAIN-CONTAINING PROTEIN"/>
    <property type="match status" value="1"/>
</dbReference>
<dbReference type="GO" id="GO:0071949">
    <property type="term" value="F:FAD binding"/>
    <property type="evidence" value="ECO:0007669"/>
    <property type="project" value="InterPro"/>
</dbReference>
<evidence type="ECO:0000313" key="8">
    <source>
        <dbReference type="Proteomes" id="UP001149163"/>
    </source>
</evidence>
<keyword evidence="1" id="KW-0285">Flavoprotein</keyword>
<dbReference type="Gene3D" id="3.50.50.60">
    <property type="entry name" value="FAD/NAD(P)-binding domain"/>
    <property type="match status" value="2"/>
</dbReference>
<accession>A0A9W9HMJ2</accession>
<dbReference type="InterPro" id="IPR002938">
    <property type="entry name" value="FAD-bd"/>
</dbReference>
<protein>
    <recommendedName>
        <fullName evidence="6">FAD-binding domain-containing protein</fullName>
    </recommendedName>
</protein>
<evidence type="ECO:0000256" key="5">
    <source>
        <dbReference type="SAM" id="MobiDB-lite"/>
    </source>
</evidence>
<evidence type="ECO:0000256" key="3">
    <source>
        <dbReference type="ARBA" id="ARBA00023002"/>
    </source>
</evidence>
<dbReference type="RefSeq" id="XP_056539236.1">
    <property type="nucleotide sequence ID" value="XM_056691530.1"/>
</dbReference>
<dbReference type="AlphaFoldDB" id="A0A9W9HMJ2"/>
<keyword evidence="4" id="KW-0503">Monooxygenase</keyword>
<dbReference type="EMBL" id="JAPQKN010000007">
    <property type="protein sequence ID" value="KAJ5152928.1"/>
    <property type="molecule type" value="Genomic_DNA"/>
</dbReference>
<evidence type="ECO:0000259" key="6">
    <source>
        <dbReference type="Pfam" id="PF01494"/>
    </source>
</evidence>
<evidence type="ECO:0000256" key="1">
    <source>
        <dbReference type="ARBA" id="ARBA00022630"/>
    </source>
</evidence>
<feature type="region of interest" description="Disordered" evidence="5">
    <location>
        <begin position="134"/>
        <end position="160"/>
    </location>
</feature>
<proteinExistence type="predicted"/>
<evidence type="ECO:0000256" key="2">
    <source>
        <dbReference type="ARBA" id="ARBA00022827"/>
    </source>
</evidence>
<comment type="caution">
    <text evidence="7">The sequence shown here is derived from an EMBL/GenBank/DDBJ whole genome shotgun (WGS) entry which is preliminary data.</text>
</comment>
<dbReference type="InterPro" id="IPR036188">
    <property type="entry name" value="FAD/NAD-bd_sf"/>
</dbReference>
<dbReference type="GeneID" id="81430706"/>
<feature type="region of interest" description="Disordered" evidence="5">
    <location>
        <begin position="1"/>
        <end position="39"/>
    </location>
</feature>
<feature type="domain" description="FAD-binding" evidence="6">
    <location>
        <begin position="267"/>
        <end position="300"/>
    </location>
</feature>
<reference evidence="7" key="1">
    <citation type="submission" date="2022-11" db="EMBL/GenBank/DDBJ databases">
        <authorList>
            <person name="Petersen C."/>
        </authorList>
    </citation>
    <scope>NUCLEOTIDE SEQUENCE</scope>
    <source>
        <strain evidence="7">IBT 26290</strain>
    </source>
</reference>
<dbReference type="Proteomes" id="UP001149163">
    <property type="component" value="Unassembled WGS sequence"/>
</dbReference>
<gene>
    <name evidence="7" type="ORF">N7482_009406</name>
</gene>
<name>A0A9W9HMJ2_9EURO</name>
<dbReference type="OrthoDB" id="655030at2759"/>
<keyword evidence="3" id="KW-0560">Oxidoreductase</keyword>
<keyword evidence="8" id="KW-1185">Reference proteome</keyword>
<organism evidence="7 8">
    <name type="scientific">Penicillium canariense</name>
    <dbReference type="NCBI Taxonomy" id="189055"/>
    <lineage>
        <taxon>Eukaryota</taxon>
        <taxon>Fungi</taxon>
        <taxon>Dikarya</taxon>
        <taxon>Ascomycota</taxon>
        <taxon>Pezizomycotina</taxon>
        <taxon>Eurotiomycetes</taxon>
        <taxon>Eurotiomycetidae</taxon>
        <taxon>Eurotiales</taxon>
        <taxon>Aspergillaceae</taxon>
        <taxon>Penicillium</taxon>
    </lineage>
</organism>
<dbReference type="PANTHER" id="PTHR46972">
    <property type="entry name" value="MONOOXYGENASE ASQM-RELATED"/>
    <property type="match status" value="1"/>
</dbReference>
<sequence>MPAPKLSSSARVPLASASPASSKSTPSPAPSTKPKPLDMFATKEGAPSICTFDLHPRAGQAALKAAGLFKEFQKYSRPEGEAMKLIQPDDAPKEFDGEGLDRPEIDRVKLRDILLDSLEEGTVKWGKKVMRVEPDPSARANTPSFSPTSQPRRPSISSSARTSGITSIELWALDVDAKNPWLSEYIGKGSCFMFDEGRALQCQRQGTGACGIDFANPSETTRQEMVDKYWSDCSTDVKRVILSAKDELIPRKLYMLSVGIQWKSKLGVTLLGDAAHLMTPFAGVGVNVSLADAMDLAKAILRRKASVVAKVRSDGYNIGVAVEEYEKIFERGRMNAEKTRKNLGLHFSEKGGAEIAGRLSAHAEAMAKGDGRH</sequence>
<dbReference type="GO" id="GO:0004497">
    <property type="term" value="F:monooxygenase activity"/>
    <property type="evidence" value="ECO:0007669"/>
    <property type="project" value="UniProtKB-KW"/>
</dbReference>
<keyword evidence="2" id="KW-0274">FAD</keyword>
<feature type="compositionally biased region" description="Polar residues" evidence="5">
    <location>
        <begin position="139"/>
        <end position="160"/>
    </location>
</feature>
<reference evidence="7" key="2">
    <citation type="journal article" date="2023" name="IMA Fungus">
        <title>Comparative genomic study of the Penicillium genus elucidates a diverse pangenome and 15 lateral gene transfer events.</title>
        <authorList>
            <person name="Petersen C."/>
            <person name="Sorensen T."/>
            <person name="Nielsen M.R."/>
            <person name="Sondergaard T.E."/>
            <person name="Sorensen J.L."/>
            <person name="Fitzpatrick D.A."/>
            <person name="Frisvad J.C."/>
            <person name="Nielsen K.L."/>
        </authorList>
    </citation>
    <scope>NUCLEOTIDE SEQUENCE</scope>
    <source>
        <strain evidence="7">IBT 26290</strain>
    </source>
</reference>
<feature type="compositionally biased region" description="Low complexity" evidence="5">
    <location>
        <begin position="1"/>
        <end position="26"/>
    </location>
</feature>
<dbReference type="Pfam" id="PF01494">
    <property type="entry name" value="FAD_binding_3"/>
    <property type="match status" value="1"/>
</dbReference>
<evidence type="ECO:0000256" key="4">
    <source>
        <dbReference type="ARBA" id="ARBA00023033"/>
    </source>
</evidence>